<dbReference type="HOGENOM" id="CLU_1154723_0_0_9"/>
<gene>
    <name evidence="2" type="ordered locus">bpr_II038</name>
</gene>
<sequence>MGAKRLIKNCNYTHEVADLLARTIRKMPEYAGCKVDTYGPFGLSNESSVSVTNTDGLIIGSIDIHYSKDSESGFSYGKSREMDRNSSKNLTPEKPIPTKLEDAVSCVFEKERIQEEIFPIVEGLSDSICVMLHNSITNVHWHRVFNMCGVDTAIIRDIDGREIKAKMADDFDKNAPYYVVENINPGKPYYCAEYELRSIYHYNELHDSPYRQGCKMTPREMLTSNLVYWGRAEQVRELAS</sequence>
<protein>
    <submittedName>
        <fullName evidence="2">Uncharacterized protein</fullName>
    </submittedName>
</protein>
<name>E0S3J6_BUTPB</name>
<keyword evidence="3" id="KW-1185">Reference proteome</keyword>
<dbReference type="KEGG" id="bpb:bpr_II038"/>
<keyword evidence="2" id="KW-0614">Plasmid</keyword>
<dbReference type="EMBL" id="CP001812">
    <property type="protein sequence ID" value="ADL35978.1"/>
    <property type="molecule type" value="Genomic_DNA"/>
</dbReference>
<organism evidence="2 3">
    <name type="scientific">Butyrivibrio proteoclasticus (strain ATCC 51982 / DSM 14932 / B316)</name>
    <name type="common">Clostridium proteoclasticum</name>
    <dbReference type="NCBI Taxonomy" id="515622"/>
    <lineage>
        <taxon>Bacteria</taxon>
        <taxon>Bacillati</taxon>
        <taxon>Bacillota</taxon>
        <taxon>Clostridia</taxon>
        <taxon>Lachnospirales</taxon>
        <taxon>Lachnospiraceae</taxon>
        <taxon>Butyrivibrio</taxon>
    </lineage>
</organism>
<geneLocation type="plasmid" evidence="2 3">
    <name>pCY360</name>
</geneLocation>
<dbReference type="Proteomes" id="UP000001299">
    <property type="component" value="Plasmid pCY360"/>
</dbReference>
<reference evidence="2 3" key="1">
    <citation type="journal article" date="2010" name="PLoS ONE">
        <title>The glycobiome of the rumen bacterium Butyrivibrio proteoclasticus B316(T) highlights adaptation to a polysaccharide-rich environment.</title>
        <authorList>
            <person name="Kelly W.J."/>
            <person name="Leahy S.C."/>
            <person name="Altermann E."/>
            <person name="Yeoman C.J."/>
            <person name="Dunne J.C."/>
            <person name="Kong Z."/>
            <person name="Pacheco D.M."/>
            <person name="Li D."/>
            <person name="Noel S.J."/>
            <person name="Moon C.D."/>
            <person name="Cookson A.L."/>
            <person name="Attwood G.T."/>
        </authorList>
    </citation>
    <scope>NUCLEOTIDE SEQUENCE [LARGE SCALE GENOMIC DNA]</scope>
    <source>
        <strain evidence="3">ATCC 51982 / DSM 14932 / B316</strain>
        <plasmid evidence="3">Plasmid pCY360</plasmid>
    </source>
</reference>
<dbReference type="RefSeq" id="WP_013282628.1">
    <property type="nucleotide sequence ID" value="NC_014389.1"/>
</dbReference>
<accession>E0S3J6</accession>
<proteinExistence type="predicted"/>
<evidence type="ECO:0000313" key="3">
    <source>
        <dbReference type="Proteomes" id="UP000001299"/>
    </source>
</evidence>
<evidence type="ECO:0000313" key="2">
    <source>
        <dbReference type="EMBL" id="ADL35978.1"/>
    </source>
</evidence>
<dbReference type="AlphaFoldDB" id="E0S3J6"/>
<evidence type="ECO:0000256" key="1">
    <source>
        <dbReference type="SAM" id="MobiDB-lite"/>
    </source>
</evidence>
<feature type="region of interest" description="Disordered" evidence="1">
    <location>
        <begin position="75"/>
        <end position="94"/>
    </location>
</feature>